<sequence>MQSSWLEPLDDAVDLEYQRMLIPSLPGVHQDPVGSNSCPDPFFSHASSSDCGEVISQGLYRTPSSRIQASVDFADPHSTDSCLLDIQHPMVTSSQGHSRVDYSGTEEGGGAGSSSQSCHPAMCHAISIDVQAKPKKPRRTPSSPKRPWTPEEEERFLAAMDRFYKPKEDEGGVGLGQGVAEVIAFIVGTRTAAQVRSHAQKYFLRKRRDRKQGTTGAS</sequence>
<dbReference type="PROSITE" id="PS51294">
    <property type="entry name" value="HTH_MYB"/>
    <property type="match status" value="1"/>
</dbReference>
<dbReference type="InterPro" id="IPR009057">
    <property type="entry name" value="Homeodomain-like_sf"/>
</dbReference>
<dbReference type="KEGG" id="gtt:GUITHDRAFT_154579"/>
<feature type="domain" description="HTH myb-type" evidence="3">
    <location>
        <begin position="140"/>
        <end position="207"/>
    </location>
</feature>
<dbReference type="RefSeq" id="XP_005825866.1">
    <property type="nucleotide sequence ID" value="XM_005825809.1"/>
</dbReference>
<proteinExistence type="predicted"/>
<dbReference type="SUPFAM" id="SSF46689">
    <property type="entry name" value="Homeodomain-like"/>
    <property type="match status" value="1"/>
</dbReference>
<dbReference type="EnsemblProtists" id="EKX38886">
    <property type="protein sequence ID" value="EKX38886"/>
    <property type="gene ID" value="GUITHDRAFT_154579"/>
</dbReference>
<dbReference type="GeneID" id="17295670"/>
<dbReference type="InterPro" id="IPR001005">
    <property type="entry name" value="SANT/Myb"/>
</dbReference>
<dbReference type="Gene3D" id="1.10.10.60">
    <property type="entry name" value="Homeodomain-like"/>
    <property type="match status" value="1"/>
</dbReference>
<name>L1IRJ4_GUITC</name>
<dbReference type="InterPro" id="IPR017930">
    <property type="entry name" value="Myb_dom"/>
</dbReference>
<dbReference type="PANTHER" id="PTHR12802:SF155">
    <property type="entry name" value="DEUBIQUITINASE MYSM1"/>
    <property type="match status" value="1"/>
</dbReference>
<evidence type="ECO:0000313" key="6">
    <source>
        <dbReference type="Proteomes" id="UP000011087"/>
    </source>
</evidence>
<protein>
    <recommendedName>
        <fullName evidence="3">HTH myb-type domain-containing protein</fullName>
    </recommendedName>
</protein>
<reference evidence="5" key="3">
    <citation type="submission" date="2016-03" db="UniProtKB">
        <authorList>
            <consortium name="EnsemblProtists"/>
        </authorList>
    </citation>
    <scope>IDENTIFICATION</scope>
</reference>
<dbReference type="Proteomes" id="UP000011087">
    <property type="component" value="Unassembled WGS sequence"/>
</dbReference>
<dbReference type="PANTHER" id="PTHR12802">
    <property type="entry name" value="SWI/SNF COMPLEX-RELATED"/>
    <property type="match status" value="1"/>
</dbReference>
<keyword evidence="1" id="KW-0539">Nucleus</keyword>
<evidence type="ECO:0000256" key="1">
    <source>
        <dbReference type="ARBA" id="ARBA00023242"/>
    </source>
</evidence>
<dbReference type="AlphaFoldDB" id="L1IRJ4"/>
<evidence type="ECO:0000313" key="5">
    <source>
        <dbReference type="EnsemblProtists" id="EKX38886"/>
    </source>
</evidence>
<keyword evidence="6" id="KW-1185">Reference proteome</keyword>
<evidence type="ECO:0000256" key="2">
    <source>
        <dbReference type="SAM" id="MobiDB-lite"/>
    </source>
</evidence>
<organism evidence="4">
    <name type="scientific">Guillardia theta (strain CCMP2712)</name>
    <name type="common">Cryptophyte</name>
    <dbReference type="NCBI Taxonomy" id="905079"/>
    <lineage>
        <taxon>Eukaryota</taxon>
        <taxon>Cryptophyceae</taxon>
        <taxon>Pyrenomonadales</taxon>
        <taxon>Geminigeraceae</taxon>
        <taxon>Guillardia</taxon>
    </lineage>
</organism>
<feature type="region of interest" description="Disordered" evidence="2">
    <location>
        <begin position="94"/>
        <end position="152"/>
    </location>
</feature>
<reference evidence="6" key="2">
    <citation type="submission" date="2012-11" db="EMBL/GenBank/DDBJ databases">
        <authorList>
            <person name="Kuo A."/>
            <person name="Curtis B.A."/>
            <person name="Tanifuji G."/>
            <person name="Burki F."/>
            <person name="Gruber A."/>
            <person name="Irimia M."/>
            <person name="Maruyama S."/>
            <person name="Arias M.C."/>
            <person name="Ball S.G."/>
            <person name="Gile G.H."/>
            <person name="Hirakawa Y."/>
            <person name="Hopkins J.F."/>
            <person name="Rensing S.A."/>
            <person name="Schmutz J."/>
            <person name="Symeonidi A."/>
            <person name="Elias M."/>
            <person name="Eveleigh R.J."/>
            <person name="Herman E.K."/>
            <person name="Klute M.J."/>
            <person name="Nakayama T."/>
            <person name="Obornik M."/>
            <person name="Reyes-Prieto A."/>
            <person name="Armbrust E.V."/>
            <person name="Aves S.J."/>
            <person name="Beiko R.G."/>
            <person name="Coutinho P."/>
            <person name="Dacks J.B."/>
            <person name="Durnford D.G."/>
            <person name="Fast N.M."/>
            <person name="Green B.R."/>
            <person name="Grisdale C."/>
            <person name="Hempe F."/>
            <person name="Henrissat B."/>
            <person name="Hoppner M.P."/>
            <person name="Ishida K.-I."/>
            <person name="Kim E."/>
            <person name="Koreny L."/>
            <person name="Kroth P.G."/>
            <person name="Liu Y."/>
            <person name="Malik S.-B."/>
            <person name="Maier U.G."/>
            <person name="McRose D."/>
            <person name="Mock T."/>
            <person name="Neilson J.A."/>
            <person name="Onodera N.T."/>
            <person name="Poole A.M."/>
            <person name="Pritham E.J."/>
            <person name="Richards T.A."/>
            <person name="Rocap G."/>
            <person name="Roy S.W."/>
            <person name="Sarai C."/>
            <person name="Schaack S."/>
            <person name="Shirato S."/>
            <person name="Slamovits C.H."/>
            <person name="Spencer D.F."/>
            <person name="Suzuki S."/>
            <person name="Worden A.Z."/>
            <person name="Zauner S."/>
            <person name="Barry K."/>
            <person name="Bell C."/>
            <person name="Bharti A.K."/>
            <person name="Crow J.A."/>
            <person name="Grimwood J."/>
            <person name="Kramer R."/>
            <person name="Lindquist E."/>
            <person name="Lucas S."/>
            <person name="Salamov A."/>
            <person name="McFadden G.I."/>
            <person name="Lane C.E."/>
            <person name="Keeling P.J."/>
            <person name="Gray M.W."/>
            <person name="Grigoriev I.V."/>
            <person name="Archibald J.M."/>
        </authorList>
    </citation>
    <scope>NUCLEOTIDE SEQUENCE</scope>
    <source>
        <strain evidence="6">CCMP2712</strain>
    </source>
</reference>
<dbReference type="CDD" id="cd00167">
    <property type="entry name" value="SANT"/>
    <property type="match status" value="1"/>
</dbReference>
<accession>L1IRJ4</accession>
<dbReference type="PaxDb" id="55529-EKX38886"/>
<evidence type="ECO:0000313" key="4">
    <source>
        <dbReference type="EMBL" id="EKX38886.1"/>
    </source>
</evidence>
<dbReference type="EMBL" id="JH993044">
    <property type="protein sequence ID" value="EKX38886.1"/>
    <property type="molecule type" value="Genomic_DNA"/>
</dbReference>
<evidence type="ECO:0000259" key="3">
    <source>
        <dbReference type="PROSITE" id="PS51294"/>
    </source>
</evidence>
<gene>
    <name evidence="4" type="ORF">GUITHDRAFT_154579</name>
</gene>
<dbReference type="HOGENOM" id="CLU_1269008_0_0_1"/>
<reference evidence="4 6" key="1">
    <citation type="journal article" date="2012" name="Nature">
        <title>Algal genomes reveal evolutionary mosaicism and the fate of nucleomorphs.</title>
        <authorList>
            <consortium name="DOE Joint Genome Institute"/>
            <person name="Curtis B.A."/>
            <person name="Tanifuji G."/>
            <person name="Burki F."/>
            <person name="Gruber A."/>
            <person name="Irimia M."/>
            <person name="Maruyama S."/>
            <person name="Arias M.C."/>
            <person name="Ball S.G."/>
            <person name="Gile G.H."/>
            <person name="Hirakawa Y."/>
            <person name="Hopkins J.F."/>
            <person name="Kuo A."/>
            <person name="Rensing S.A."/>
            <person name="Schmutz J."/>
            <person name="Symeonidi A."/>
            <person name="Elias M."/>
            <person name="Eveleigh R.J."/>
            <person name="Herman E.K."/>
            <person name="Klute M.J."/>
            <person name="Nakayama T."/>
            <person name="Obornik M."/>
            <person name="Reyes-Prieto A."/>
            <person name="Armbrust E.V."/>
            <person name="Aves S.J."/>
            <person name="Beiko R.G."/>
            <person name="Coutinho P."/>
            <person name="Dacks J.B."/>
            <person name="Durnford D.G."/>
            <person name="Fast N.M."/>
            <person name="Green B.R."/>
            <person name="Grisdale C.J."/>
            <person name="Hempel F."/>
            <person name="Henrissat B."/>
            <person name="Hoppner M.P."/>
            <person name="Ishida K."/>
            <person name="Kim E."/>
            <person name="Koreny L."/>
            <person name="Kroth P.G."/>
            <person name="Liu Y."/>
            <person name="Malik S.B."/>
            <person name="Maier U.G."/>
            <person name="McRose D."/>
            <person name="Mock T."/>
            <person name="Neilson J.A."/>
            <person name="Onodera N.T."/>
            <person name="Poole A.M."/>
            <person name="Pritham E.J."/>
            <person name="Richards T.A."/>
            <person name="Rocap G."/>
            <person name="Roy S.W."/>
            <person name="Sarai C."/>
            <person name="Schaack S."/>
            <person name="Shirato S."/>
            <person name="Slamovits C.H."/>
            <person name="Spencer D.F."/>
            <person name="Suzuki S."/>
            <person name="Worden A.Z."/>
            <person name="Zauner S."/>
            <person name="Barry K."/>
            <person name="Bell C."/>
            <person name="Bharti A.K."/>
            <person name="Crow J.A."/>
            <person name="Grimwood J."/>
            <person name="Kramer R."/>
            <person name="Lindquist E."/>
            <person name="Lucas S."/>
            <person name="Salamov A."/>
            <person name="McFadden G.I."/>
            <person name="Lane C.E."/>
            <person name="Keeling P.J."/>
            <person name="Gray M.W."/>
            <person name="Grigoriev I.V."/>
            <person name="Archibald J.M."/>
        </authorList>
    </citation>
    <scope>NUCLEOTIDE SEQUENCE</scope>
    <source>
        <strain evidence="4 6">CCMP2712</strain>
    </source>
</reference>
<dbReference type="OrthoDB" id="118550at2759"/>